<gene>
    <name evidence="1" type="ORF">M2350_001001</name>
</gene>
<organism evidence="1 2">
    <name type="scientific">Candidatus Fervidibacter sacchari</name>
    <dbReference type="NCBI Taxonomy" id="1448929"/>
    <lineage>
        <taxon>Bacteria</taxon>
        <taxon>Candidatus Fervidibacterota</taxon>
        <taxon>Candidatus Fervidibacter</taxon>
    </lineage>
</organism>
<name>A0ABT2EKY5_9BACT</name>
<dbReference type="EMBL" id="JANUCP010000002">
    <property type="protein sequence ID" value="MCS3918601.1"/>
    <property type="molecule type" value="Genomic_DNA"/>
</dbReference>
<protein>
    <submittedName>
        <fullName evidence="1">Uncharacterized protein</fullName>
    </submittedName>
</protein>
<sequence>MVCHQVLCSCHWLQPVVDDGIFERRIHSATIRRARLFPCRNFAKAYSMVCFVESEAIRESRGLSKEIWEGEASAEPKRQ</sequence>
<accession>A0ABT2EKY5</accession>
<dbReference type="Proteomes" id="UP001204798">
    <property type="component" value="Unassembled WGS sequence"/>
</dbReference>
<evidence type="ECO:0000313" key="2">
    <source>
        <dbReference type="Proteomes" id="UP001204798"/>
    </source>
</evidence>
<dbReference type="RefSeq" id="WP_259094577.1">
    <property type="nucleotide sequence ID" value="NZ_CP130454.1"/>
</dbReference>
<keyword evidence="2" id="KW-1185">Reference proteome</keyword>
<comment type="caution">
    <text evidence="1">The sequence shown here is derived from an EMBL/GenBank/DDBJ whole genome shotgun (WGS) entry which is preliminary data.</text>
</comment>
<proteinExistence type="predicted"/>
<evidence type="ECO:0000313" key="1">
    <source>
        <dbReference type="EMBL" id="MCS3918601.1"/>
    </source>
</evidence>
<reference evidence="1 2" key="1">
    <citation type="submission" date="2022-08" db="EMBL/GenBank/DDBJ databases">
        <title>Bacterial and archaeal communities from various locations to study Microbial Dark Matter (Phase II).</title>
        <authorList>
            <person name="Stepanauskas R."/>
        </authorList>
    </citation>
    <scope>NUCLEOTIDE SEQUENCE [LARGE SCALE GENOMIC DNA]</scope>
    <source>
        <strain evidence="1 2">PD1</strain>
    </source>
</reference>